<protein>
    <recommendedName>
        <fullName evidence="4">3-keto-disaccharide hydrolase domain-containing protein</fullName>
    </recommendedName>
</protein>
<dbReference type="Proteomes" id="UP000002011">
    <property type="component" value="Chromosome"/>
</dbReference>
<dbReference type="Gene3D" id="2.60.120.560">
    <property type="entry name" value="Exo-inulinase, domain 1"/>
    <property type="match status" value="1"/>
</dbReference>
<dbReference type="OrthoDB" id="118532at2"/>
<dbReference type="STRING" id="471854.Dfer_2271"/>
<keyword evidence="3" id="KW-1185">Reference proteome</keyword>
<dbReference type="HOGENOM" id="CLU_094527_0_0_10"/>
<name>C6VZL5_DYAFD</name>
<evidence type="ECO:0000313" key="3">
    <source>
        <dbReference type="Proteomes" id="UP000002011"/>
    </source>
</evidence>
<dbReference type="RefSeq" id="WP_015811745.1">
    <property type="nucleotide sequence ID" value="NC_013037.1"/>
</dbReference>
<dbReference type="EMBL" id="CP001619">
    <property type="protein sequence ID" value="ACT93493.1"/>
    <property type="molecule type" value="Genomic_DNA"/>
</dbReference>
<proteinExistence type="predicted"/>
<dbReference type="KEGG" id="dfe:Dfer_2271"/>
<dbReference type="eggNOG" id="ENOG5030BG5">
    <property type="taxonomic scope" value="Bacteria"/>
</dbReference>
<accession>C6VZL5</accession>
<feature type="signal peptide" evidence="1">
    <location>
        <begin position="1"/>
        <end position="25"/>
    </location>
</feature>
<organism evidence="2 3">
    <name type="scientific">Dyadobacter fermentans (strain ATCC 700827 / DSM 18053 / CIP 107007 / KCTC 52180 / NS114)</name>
    <dbReference type="NCBI Taxonomy" id="471854"/>
    <lineage>
        <taxon>Bacteria</taxon>
        <taxon>Pseudomonadati</taxon>
        <taxon>Bacteroidota</taxon>
        <taxon>Cytophagia</taxon>
        <taxon>Cytophagales</taxon>
        <taxon>Spirosomataceae</taxon>
        <taxon>Dyadobacter</taxon>
    </lineage>
</organism>
<keyword evidence="1" id="KW-0732">Signal</keyword>
<gene>
    <name evidence="2" type="ordered locus">Dfer_2271</name>
</gene>
<evidence type="ECO:0000256" key="1">
    <source>
        <dbReference type="SAM" id="SignalP"/>
    </source>
</evidence>
<feature type="chain" id="PRO_5002970865" description="3-keto-disaccharide hydrolase domain-containing protein" evidence="1">
    <location>
        <begin position="26"/>
        <end position="215"/>
    </location>
</feature>
<reference evidence="2 3" key="1">
    <citation type="journal article" date="2009" name="Stand. Genomic Sci.">
        <title>Complete genome sequence of Dyadobacter fermentans type strain (NS114).</title>
        <authorList>
            <person name="Lang E."/>
            <person name="Lapidus A."/>
            <person name="Chertkov O."/>
            <person name="Brettin T."/>
            <person name="Detter J.C."/>
            <person name="Han C."/>
            <person name="Copeland A."/>
            <person name="Glavina Del Rio T."/>
            <person name="Nolan M."/>
            <person name="Chen F."/>
            <person name="Lucas S."/>
            <person name="Tice H."/>
            <person name="Cheng J.F."/>
            <person name="Land M."/>
            <person name="Hauser L."/>
            <person name="Chang Y.J."/>
            <person name="Jeffries C.D."/>
            <person name="Kopitz M."/>
            <person name="Bruce D."/>
            <person name="Goodwin L."/>
            <person name="Pitluck S."/>
            <person name="Ovchinnikova G."/>
            <person name="Pati A."/>
            <person name="Ivanova N."/>
            <person name="Mavrommatis K."/>
            <person name="Chen A."/>
            <person name="Palaniappan K."/>
            <person name="Chain P."/>
            <person name="Bristow J."/>
            <person name="Eisen J.A."/>
            <person name="Markowitz V."/>
            <person name="Hugenholtz P."/>
            <person name="Goker M."/>
            <person name="Rohde M."/>
            <person name="Kyrpides N.C."/>
            <person name="Klenk H.P."/>
        </authorList>
    </citation>
    <scope>NUCLEOTIDE SEQUENCE [LARGE SCALE GENOMIC DNA]</scope>
    <source>
        <strain evidence="3">ATCC 700827 / DSM 18053 / CIP 107007 / KCTC 52180 / NS114</strain>
    </source>
</reference>
<dbReference type="AlphaFoldDB" id="C6VZL5"/>
<sequence length="215" mass="24479">MKVFTMFTALFLVAFLSASSQKTPAAWESTEDFITYNRTIEAIRENGRVGIRFNESKGAGMAWLKNKEFTGGTIEFDTRGRDVMQKSFIGIAFHGTGNDQYETVYFRPFNFHSQDPVRKIHAVQYAFEPRFGFEALRNSRKDEFEAAIEPSDISATDWFHVKIQVKDNRIRVFLNNAEKPCLDVETLNPSPAGKKVGYWVGNNSNGDFANLTFSE</sequence>
<evidence type="ECO:0008006" key="4">
    <source>
        <dbReference type="Google" id="ProtNLM"/>
    </source>
</evidence>
<evidence type="ECO:0000313" key="2">
    <source>
        <dbReference type="EMBL" id="ACT93493.1"/>
    </source>
</evidence>